<dbReference type="Gene3D" id="3.20.20.80">
    <property type="entry name" value="Glycosidases"/>
    <property type="match status" value="1"/>
</dbReference>
<gene>
    <name evidence="2" type="ORF">PPROV_001022200</name>
</gene>
<dbReference type="EMBL" id="BNJQ01000035">
    <property type="protein sequence ID" value="GHP11494.1"/>
    <property type="molecule type" value="Genomic_DNA"/>
</dbReference>
<feature type="signal peptide" evidence="1">
    <location>
        <begin position="1"/>
        <end position="18"/>
    </location>
</feature>
<reference evidence="2" key="1">
    <citation type="submission" date="2020-10" db="EMBL/GenBank/DDBJ databases">
        <title>Unveiling of a novel bifunctional photoreceptor, Dualchrome1, isolated from a cosmopolitan green alga.</title>
        <authorList>
            <person name="Suzuki S."/>
            <person name="Kawachi M."/>
        </authorList>
    </citation>
    <scope>NUCLEOTIDE SEQUENCE</scope>
    <source>
        <strain evidence="2">NIES 2893</strain>
    </source>
</reference>
<evidence type="ECO:0000313" key="2">
    <source>
        <dbReference type="EMBL" id="GHP11494.1"/>
    </source>
</evidence>
<evidence type="ECO:0000256" key="1">
    <source>
        <dbReference type="SAM" id="SignalP"/>
    </source>
</evidence>
<dbReference type="AlphaFoldDB" id="A0A830HWA6"/>
<comment type="caution">
    <text evidence="2">The sequence shown here is derived from an EMBL/GenBank/DDBJ whole genome shotgun (WGS) entry which is preliminary data.</text>
</comment>
<evidence type="ECO:0000313" key="3">
    <source>
        <dbReference type="Proteomes" id="UP000660262"/>
    </source>
</evidence>
<keyword evidence="3" id="KW-1185">Reference proteome</keyword>
<feature type="chain" id="PRO_5032295098" evidence="1">
    <location>
        <begin position="19"/>
        <end position="583"/>
    </location>
</feature>
<sequence length="583" mass="63602">MMLLLAFFVLMMTPTATTLAAAASPSHIVWNNLHAAHLSLNLVEGFAYGVPFHDANYISTVKRALHVPAGGRYPGGTFAMFFNITRADWVDGCATTLRKGLGMRVRGCGDSGSGKRDFYGVAMHPAGTFSARNYVRHLGLPTFVLNVLTSDDVARDIEVCLDAANTNNDDDDDVVVRFEVGNEMYYQPPYDGNAYLRVAQTTLEQLRRAAQMRSNVRVAAGIPLDVNGSPFVVRQYPGAMQGGDAYNKATSWNRALLPVVVKGNFTTAATAAVIHTNCAASMVTRALARDPGIRHASRWHAWMTYIVAEPEAMLDSFADTAEKIGMTLWLTEFDSGSCVLDEWSVDKEASNFVKRASFGKAGGLRYISTLLVSMSRGNTIEASQAFGLAFGQTRLVDAQQIGWSTNISHIRFNAAGQLRSALSKNLCSLAGSCDLLPTLQARRVVMRNSSASLPFTMTRPDGMRVKLKCVLVVSFRKRDKQDDANNSGASSARMLFAAVNRCMEPVDFENSFSSPSSSCKLDADGGTSFPLLRDVDSRDDNEWSVLPRTLWTAESSPSTLGGMSFSVWFARCTFTGGKYRDEL</sequence>
<name>A0A830HWA6_9CHLO</name>
<accession>A0A830HWA6</accession>
<proteinExistence type="predicted"/>
<protein>
    <submittedName>
        <fullName evidence="2">Uncharacterized protein</fullName>
    </submittedName>
</protein>
<organism evidence="2 3">
    <name type="scientific">Pycnococcus provasolii</name>
    <dbReference type="NCBI Taxonomy" id="41880"/>
    <lineage>
        <taxon>Eukaryota</taxon>
        <taxon>Viridiplantae</taxon>
        <taxon>Chlorophyta</taxon>
        <taxon>Pseudoscourfieldiophyceae</taxon>
        <taxon>Pseudoscourfieldiales</taxon>
        <taxon>Pycnococcaceae</taxon>
        <taxon>Pycnococcus</taxon>
    </lineage>
</organism>
<dbReference type="Proteomes" id="UP000660262">
    <property type="component" value="Unassembled WGS sequence"/>
</dbReference>
<keyword evidence="1" id="KW-0732">Signal</keyword>